<gene>
    <name evidence="1" type="ORF">CEPIT_LOCUS3278</name>
</gene>
<evidence type="ECO:0000313" key="2">
    <source>
        <dbReference type="Proteomes" id="UP001152523"/>
    </source>
</evidence>
<name>A0AAV0C6G2_9ASTE</name>
<keyword evidence="2" id="KW-1185">Reference proteome</keyword>
<dbReference type="AlphaFoldDB" id="A0AAV0C6G2"/>
<comment type="caution">
    <text evidence="1">The sequence shown here is derived from an EMBL/GenBank/DDBJ whole genome shotgun (WGS) entry which is preliminary data.</text>
</comment>
<protein>
    <submittedName>
        <fullName evidence="1">Uncharacterized protein</fullName>
    </submittedName>
</protein>
<organism evidence="1 2">
    <name type="scientific">Cuscuta epithymum</name>
    <dbReference type="NCBI Taxonomy" id="186058"/>
    <lineage>
        <taxon>Eukaryota</taxon>
        <taxon>Viridiplantae</taxon>
        <taxon>Streptophyta</taxon>
        <taxon>Embryophyta</taxon>
        <taxon>Tracheophyta</taxon>
        <taxon>Spermatophyta</taxon>
        <taxon>Magnoliopsida</taxon>
        <taxon>eudicotyledons</taxon>
        <taxon>Gunneridae</taxon>
        <taxon>Pentapetalae</taxon>
        <taxon>asterids</taxon>
        <taxon>lamiids</taxon>
        <taxon>Solanales</taxon>
        <taxon>Convolvulaceae</taxon>
        <taxon>Cuscuteae</taxon>
        <taxon>Cuscuta</taxon>
        <taxon>Cuscuta subgen. Cuscuta</taxon>
    </lineage>
</organism>
<dbReference type="EMBL" id="CAMAPF010000017">
    <property type="protein sequence ID" value="CAH9070038.1"/>
    <property type="molecule type" value="Genomic_DNA"/>
</dbReference>
<evidence type="ECO:0000313" key="1">
    <source>
        <dbReference type="EMBL" id="CAH9070038.1"/>
    </source>
</evidence>
<accession>A0AAV0C6G2</accession>
<sequence>MRFLTRHLPIVDQKVSTLGPSIEDIITRHVLLYSSSPHYIHLKEWGTGRAGGLAPPLPKKQEFKFLTKFTHQTTTDQHTVLLPFASSTLALSSTLNESTIDGL</sequence>
<reference evidence="1" key="1">
    <citation type="submission" date="2022-07" db="EMBL/GenBank/DDBJ databases">
        <authorList>
            <person name="Macas J."/>
            <person name="Novak P."/>
            <person name="Neumann P."/>
        </authorList>
    </citation>
    <scope>NUCLEOTIDE SEQUENCE</scope>
</reference>
<dbReference type="Proteomes" id="UP001152523">
    <property type="component" value="Unassembled WGS sequence"/>
</dbReference>
<proteinExistence type="predicted"/>